<evidence type="ECO:0000256" key="2">
    <source>
        <dbReference type="SAM" id="SignalP"/>
    </source>
</evidence>
<organism evidence="3 4">
    <name type="scientific">Ancylostoma ceylanicum</name>
    <dbReference type="NCBI Taxonomy" id="53326"/>
    <lineage>
        <taxon>Eukaryota</taxon>
        <taxon>Metazoa</taxon>
        <taxon>Ecdysozoa</taxon>
        <taxon>Nematoda</taxon>
        <taxon>Chromadorea</taxon>
        <taxon>Rhabditida</taxon>
        <taxon>Rhabditina</taxon>
        <taxon>Rhabditomorpha</taxon>
        <taxon>Strongyloidea</taxon>
        <taxon>Ancylostomatidae</taxon>
        <taxon>Ancylostomatinae</taxon>
        <taxon>Ancylostoma</taxon>
    </lineage>
</organism>
<name>A0A016VN46_9BILA</name>
<accession>A0A016VN46</accession>
<gene>
    <name evidence="3" type="primary">Acey_s0007.g3538</name>
    <name evidence="3" type="ORF">Y032_0007g3538</name>
</gene>
<proteinExistence type="predicted"/>
<feature type="region of interest" description="Disordered" evidence="1">
    <location>
        <begin position="67"/>
        <end position="101"/>
    </location>
</feature>
<evidence type="ECO:0000256" key="1">
    <source>
        <dbReference type="SAM" id="MobiDB-lite"/>
    </source>
</evidence>
<feature type="signal peptide" evidence="2">
    <location>
        <begin position="1"/>
        <end position="22"/>
    </location>
</feature>
<dbReference type="EMBL" id="JARK01001343">
    <property type="protein sequence ID" value="EYC28999.1"/>
    <property type="molecule type" value="Genomic_DNA"/>
</dbReference>
<comment type="caution">
    <text evidence="3">The sequence shown here is derived from an EMBL/GenBank/DDBJ whole genome shotgun (WGS) entry which is preliminary data.</text>
</comment>
<reference evidence="4" key="1">
    <citation type="journal article" date="2015" name="Nat. Genet.">
        <title>The genome and transcriptome of the zoonotic hookworm Ancylostoma ceylanicum identify infection-specific gene families.</title>
        <authorList>
            <person name="Schwarz E.M."/>
            <person name="Hu Y."/>
            <person name="Antoshechkin I."/>
            <person name="Miller M.M."/>
            <person name="Sternberg P.W."/>
            <person name="Aroian R.V."/>
        </authorList>
    </citation>
    <scope>NUCLEOTIDE SEQUENCE</scope>
    <source>
        <strain evidence="4">HY135</strain>
    </source>
</reference>
<dbReference type="Proteomes" id="UP000024635">
    <property type="component" value="Unassembled WGS sequence"/>
</dbReference>
<protein>
    <recommendedName>
        <fullName evidence="5">Secreted protein</fullName>
    </recommendedName>
</protein>
<keyword evidence="2" id="KW-0732">Signal</keyword>
<evidence type="ECO:0000313" key="4">
    <source>
        <dbReference type="Proteomes" id="UP000024635"/>
    </source>
</evidence>
<keyword evidence="4" id="KW-1185">Reference proteome</keyword>
<evidence type="ECO:0008006" key="5">
    <source>
        <dbReference type="Google" id="ProtNLM"/>
    </source>
</evidence>
<feature type="compositionally biased region" description="Acidic residues" evidence="1">
    <location>
        <begin position="67"/>
        <end position="86"/>
    </location>
</feature>
<sequence>MTFELAHAAIIIMASMANHAVSESECPTRSSPQLNVGGSSCPLRICVSTAASATKLSRFRIIFGWADDQDDSDDDEDDEDDDDVDDATCRGRSAAREMDSR</sequence>
<dbReference type="AlphaFoldDB" id="A0A016VN46"/>
<evidence type="ECO:0000313" key="3">
    <source>
        <dbReference type="EMBL" id="EYC28999.1"/>
    </source>
</evidence>
<feature type="chain" id="PRO_5001493635" description="Secreted protein" evidence="2">
    <location>
        <begin position="23"/>
        <end position="101"/>
    </location>
</feature>